<evidence type="ECO:0000256" key="5">
    <source>
        <dbReference type="ARBA" id="ARBA00022692"/>
    </source>
</evidence>
<keyword evidence="5" id="KW-0812">Transmembrane</keyword>
<dbReference type="Proteomes" id="UP000488299">
    <property type="component" value="Unassembled WGS sequence"/>
</dbReference>
<keyword evidence="7" id="KW-0998">Cell outer membrane</keyword>
<name>A0A7J5U2D0_9BACT</name>
<keyword evidence="10" id="KW-1185">Reference proteome</keyword>
<comment type="caution">
    <text evidence="9">The sequence shown here is derived from an EMBL/GenBank/DDBJ whole genome shotgun (WGS) entry which is preliminary data.</text>
</comment>
<feature type="chain" id="PRO_5029843550" evidence="8">
    <location>
        <begin position="22"/>
        <end position="457"/>
    </location>
</feature>
<dbReference type="SUPFAM" id="SSF56954">
    <property type="entry name" value="Outer membrane efflux proteins (OEP)"/>
    <property type="match status" value="1"/>
</dbReference>
<protein>
    <submittedName>
        <fullName evidence="9">Transporter</fullName>
    </submittedName>
</protein>
<organism evidence="9 10">
    <name type="scientific">Rudanella paleaurantiibacter</name>
    <dbReference type="NCBI Taxonomy" id="2614655"/>
    <lineage>
        <taxon>Bacteria</taxon>
        <taxon>Pseudomonadati</taxon>
        <taxon>Bacteroidota</taxon>
        <taxon>Cytophagia</taxon>
        <taxon>Cytophagales</taxon>
        <taxon>Cytophagaceae</taxon>
        <taxon>Rudanella</taxon>
    </lineage>
</organism>
<evidence type="ECO:0000256" key="1">
    <source>
        <dbReference type="ARBA" id="ARBA00004442"/>
    </source>
</evidence>
<dbReference type="InterPro" id="IPR003423">
    <property type="entry name" value="OMP_efflux"/>
</dbReference>
<comment type="subcellular location">
    <subcellularLocation>
        <location evidence="1">Cell outer membrane</location>
    </subcellularLocation>
</comment>
<evidence type="ECO:0000256" key="2">
    <source>
        <dbReference type="ARBA" id="ARBA00007613"/>
    </source>
</evidence>
<dbReference type="EMBL" id="WELI01000002">
    <property type="protein sequence ID" value="KAB7731937.1"/>
    <property type="molecule type" value="Genomic_DNA"/>
</dbReference>
<dbReference type="GO" id="GO:1990281">
    <property type="term" value="C:efflux pump complex"/>
    <property type="evidence" value="ECO:0007669"/>
    <property type="project" value="TreeGrafter"/>
</dbReference>
<dbReference type="AlphaFoldDB" id="A0A7J5U2D0"/>
<evidence type="ECO:0000313" key="9">
    <source>
        <dbReference type="EMBL" id="KAB7731937.1"/>
    </source>
</evidence>
<dbReference type="RefSeq" id="WP_152123515.1">
    <property type="nucleotide sequence ID" value="NZ_WELI01000002.1"/>
</dbReference>
<dbReference type="GO" id="GO:0015288">
    <property type="term" value="F:porin activity"/>
    <property type="evidence" value="ECO:0007669"/>
    <property type="project" value="TreeGrafter"/>
</dbReference>
<evidence type="ECO:0000256" key="6">
    <source>
        <dbReference type="ARBA" id="ARBA00023136"/>
    </source>
</evidence>
<evidence type="ECO:0000256" key="3">
    <source>
        <dbReference type="ARBA" id="ARBA00022448"/>
    </source>
</evidence>
<keyword evidence="3" id="KW-0813">Transport</keyword>
<sequence>MKLQLRYLLGLAALWPGLLMAQPQPASILDEYVQLGLQNNLALRQETLDVSRVTESLNQARALFYPRLTFNPTYSMAAGGRRLQFPIGDLLNPIYGTLNHLTGSDAFPTNLQNVNELLAPNNFHDTKVSVQFALYNTDIHYNYLIQKNLLSAQEARRQVIENELRYNITTAYYQYLQTLDAIRIFENSRTTLRELVRLNQKLVANNVATRDVVSSAEYEVSKLDGQLASAQKNRETARSYLNFLLNRDLLTAVNVDSSLLDAPLPAPTESVVSLEETALAGRKELTQLQGSLRAAQTAIRLNEANAKLPSVYVGGNAGFQGFGYTFRNQAYTVGQLGLSWDLFKGYEKRSKIQQARIRAEQLQTKLTEVQQQIRLQVVQAYYELEAAEENGRATRQGVTAASQTLRVIDSKYRNGQALLIEFLKAQNDYLTAQIGESLARMDVRVKRAALDRVTAVR</sequence>
<evidence type="ECO:0000256" key="7">
    <source>
        <dbReference type="ARBA" id="ARBA00023237"/>
    </source>
</evidence>
<dbReference type="Pfam" id="PF02321">
    <property type="entry name" value="OEP"/>
    <property type="match status" value="1"/>
</dbReference>
<feature type="signal peptide" evidence="8">
    <location>
        <begin position="1"/>
        <end position="21"/>
    </location>
</feature>
<gene>
    <name evidence="9" type="ORF">F5984_06880</name>
</gene>
<comment type="similarity">
    <text evidence="2">Belongs to the outer membrane factor (OMF) (TC 1.B.17) family.</text>
</comment>
<dbReference type="PANTHER" id="PTHR30026">
    <property type="entry name" value="OUTER MEMBRANE PROTEIN TOLC"/>
    <property type="match status" value="1"/>
</dbReference>
<reference evidence="9 10" key="1">
    <citation type="submission" date="2019-10" db="EMBL/GenBank/DDBJ databases">
        <title>Rudanella paleaurantiibacter sp. nov., isolated from sludge.</title>
        <authorList>
            <person name="Xu S.Q."/>
        </authorList>
    </citation>
    <scope>NUCLEOTIDE SEQUENCE [LARGE SCALE GENOMIC DNA]</scope>
    <source>
        <strain evidence="9 10">HX-22-17</strain>
    </source>
</reference>
<evidence type="ECO:0000256" key="4">
    <source>
        <dbReference type="ARBA" id="ARBA00022452"/>
    </source>
</evidence>
<keyword evidence="6" id="KW-0472">Membrane</keyword>
<dbReference type="PANTHER" id="PTHR30026:SF20">
    <property type="entry name" value="OUTER MEMBRANE PROTEIN TOLC"/>
    <property type="match status" value="1"/>
</dbReference>
<dbReference type="GO" id="GO:0015562">
    <property type="term" value="F:efflux transmembrane transporter activity"/>
    <property type="evidence" value="ECO:0007669"/>
    <property type="project" value="InterPro"/>
</dbReference>
<accession>A0A7J5U2D0</accession>
<dbReference type="InterPro" id="IPR051906">
    <property type="entry name" value="TolC-like"/>
</dbReference>
<dbReference type="GO" id="GO:0009279">
    <property type="term" value="C:cell outer membrane"/>
    <property type="evidence" value="ECO:0007669"/>
    <property type="project" value="UniProtKB-SubCell"/>
</dbReference>
<evidence type="ECO:0000313" key="10">
    <source>
        <dbReference type="Proteomes" id="UP000488299"/>
    </source>
</evidence>
<proteinExistence type="inferred from homology"/>
<evidence type="ECO:0000256" key="8">
    <source>
        <dbReference type="SAM" id="SignalP"/>
    </source>
</evidence>
<dbReference type="Gene3D" id="1.20.1600.10">
    <property type="entry name" value="Outer membrane efflux proteins (OEP)"/>
    <property type="match status" value="1"/>
</dbReference>
<keyword evidence="4" id="KW-1134">Transmembrane beta strand</keyword>
<keyword evidence="8" id="KW-0732">Signal</keyword>